<gene>
    <name evidence="13" type="ORF">ECRASSUSDP1_LOCUS5606</name>
</gene>
<evidence type="ECO:0000256" key="4">
    <source>
        <dbReference type="ARBA" id="ARBA00022692"/>
    </source>
</evidence>
<keyword evidence="14" id="KW-1185">Reference proteome</keyword>
<dbReference type="PROSITE" id="PS00211">
    <property type="entry name" value="ABC_TRANSPORTER_1"/>
    <property type="match status" value="2"/>
</dbReference>
<comment type="caution">
    <text evidence="13">The sequence shown here is derived from an EMBL/GenBank/DDBJ whole genome shotgun (WGS) entry which is preliminary data.</text>
</comment>
<evidence type="ECO:0000313" key="14">
    <source>
        <dbReference type="Proteomes" id="UP001295684"/>
    </source>
</evidence>
<dbReference type="SUPFAM" id="SSF90123">
    <property type="entry name" value="ABC transporter transmembrane region"/>
    <property type="match status" value="2"/>
</dbReference>
<comment type="similarity">
    <text evidence="2">Belongs to the ABC transporter superfamily. ABCC family. Conjugate transporter (TC 3.A.1.208) subfamily.</text>
</comment>
<name>A0AAD1U945_EUPCR</name>
<dbReference type="CDD" id="cd03250">
    <property type="entry name" value="ABCC_MRP_domain1"/>
    <property type="match status" value="1"/>
</dbReference>
<dbReference type="PROSITE" id="PS50929">
    <property type="entry name" value="ABC_TM1F"/>
    <property type="match status" value="2"/>
</dbReference>
<protein>
    <submittedName>
        <fullName evidence="13">Uncharacterized protein</fullName>
    </submittedName>
</protein>
<sequence length="1332" mass="152782">MIQKDTRENTKQDGGGSPRQPLDILKDFKQRSWIQNWTYTWVLRTINFAQNNELKIEDIGELSIENTTKYHASNYDTSKIGLTTSQDSDRSHPDGTLIKVLLKAYRWPLVFIFVMKMCALVLENINLHFLGYILSYIEGENDEQNRAIFCVCIMALFEFLSRGVRANSDKMQMNYSNRMKASASSLVYSKMFKISSATNKHYQKGKVQNIINQDCGNIIEFIWALPYILSVPFATLINFYSLYIYIGKVIWAPLIILAASMVLCYYMLAIHTYYKKKRKGKDDRRSTILNEIIDSITVIKTNCLIQCFQEKLGTLRKKQHWNEITSKLMKMPEHFAQAFTPYLMIMSVLYICVFKSSLTLTVPVAMAIWRLIRKIKQNTAWIPHYGSLYTDCKLSLKRVEGFLLNPEIESHLIERLDSTQTNLAIKIKKSNFFWGFEHNDSDEENDDRIYTLKDQITLKDIELNIKQNEFVAIIGDVGSGKSSLISTLLQETLYIDYSTLEKYKDVQINSKKQKKPKFFQNLKNDGTSDTIDQIMNERHKNSKVSEPVISVCGSISFVEQRPFILSKTIRENILFGEELDEKRYNKIVKACQLGRDLEILEAGDLTQIGEKGVNLSGGQKARLGIARAVYANRDIILMDDPLSALDAHVKKAIFDEVCCGELKNTTRVLVTHAVDFLDRVDRIIVINKGRVILNGSYKQLENEEYFKKVMSTIYKQEIKSTKEESKDFDKEDEQQNYLSKKEKKLLDEDINQNTEITTETFLNYFMYLKQGLIFIIAGILIRSFIRMVNIKADYEMLTWVKEFSKSEQASMTGLYYVLLYVLLIISSDLIIWIIDIVQNFLIDKKMFDAMINRLLHAPINLFFDKASSGIINQRFSGNLREATKQLPNMLKRNIKDFIEMCITLFFVIYSAPICGLIVPCAGIFYSFLLKGYTPANTQVNKIKSSVNSPAHTHFSESIEGITTIRAFNKIHEFEDKRFMMCDQIYGILLVKRGLNGWLSTRINLISITFVFFLYMYCILYRDNQDPIIIGLLMGYIMELQWILNRFVRQAISIHSLMTSFDRCKKLTEIPQEAAQSLPVPQDTEGNPWITHGNIKFTNFSLRYRPDTEIVLKNISIDIQAGHKVGVVGRTGAGKSTLCLALCRIVEALEGSIYIDGVDISTVGLADLRDRITIIPQEPVLFRNILRFNLDPEQKCSDEELISLLHKAKLGSLLTRDGSGLNFTIADKGSNLSAGEKALICICRAVLRHNKIVIMDEATASIDVNTEEIIQKLMKEEFADSTVITVAHRLNTVMNSDKIIVMDFGEIIEYDTPQNLLKNESSLFSSMMNKFNS</sequence>
<evidence type="ECO:0000256" key="6">
    <source>
        <dbReference type="ARBA" id="ARBA00022840"/>
    </source>
</evidence>
<dbReference type="Proteomes" id="UP001295684">
    <property type="component" value="Unassembled WGS sequence"/>
</dbReference>
<feature type="transmembrane region" description="Helical" evidence="10">
    <location>
        <begin position="761"/>
        <end position="781"/>
    </location>
</feature>
<evidence type="ECO:0000256" key="2">
    <source>
        <dbReference type="ARBA" id="ARBA00009726"/>
    </source>
</evidence>
<keyword evidence="3" id="KW-0813">Transport</keyword>
<feature type="domain" description="ABC transmembrane type-1" evidence="12">
    <location>
        <begin position="110"/>
        <end position="391"/>
    </location>
</feature>
<dbReference type="InterPro" id="IPR003439">
    <property type="entry name" value="ABC_transporter-like_ATP-bd"/>
</dbReference>
<comment type="subcellular location">
    <subcellularLocation>
        <location evidence="1">Membrane</location>
        <topology evidence="1">Multi-pass membrane protein</topology>
    </subcellularLocation>
</comment>
<organism evidence="13 14">
    <name type="scientific">Euplotes crassus</name>
    <dbReference type="NCBI Taxonomy" id="5936"/>
    <lineage>
        <taxon>Eukaryota</taxon>
        <taxon>Sar</taxon>
        <taxon>Alveolata</taxon>
        <taxon>Ciliophora</taxon>
        <taxon>Intramacronucleata</taxon>
        <taxon>Spirotrichea</taxon>
        <taxon>Hypotrichia</taxon>
        <taxon>Euplotida</taxon>
        <taxon>Euplotidae</taxon>
        <taxon>Moneuplotes</taxon>
    </lineage>
</organism>
<accession>A0AAD1U945</accession>
<feature type="domain" description="ABC transporter" evidence="11">
    <location>
        <begin position="443"/>
        <end position="713"/>
    </location>
</feature>
<dbReference type="InterPro" id="IPR036640">
    <property type="entry name" value="ABC1_TM_sf"/>
</dbReference>
<evidence type="ECO:0000256" key="5">
    <source>
        <dbReference type="ARBA" id="ARBA00022741"/>
    </source>
</evidence>
<evidence type="ECO:0000256" key="7">
    <source>
        <dbReference type="ARBA" id="ARBA00022989"/>
    </source>
</evidence>
<evidence type="ECO:0000256" key="9">
    <source>
        <dbReference type="SAM" id="MobiDB-lite"/>
    </source>
</evidence>
<feature type="transmembrane region" description="Helical" evidence="10">
    <location>
        <begin position="221"/>
        <end position="244"/>
    </location>
</feature>
<dbReference type="PROSITE" id="PS50893">
    <property type="entry name" value="ABC_TRANSPORTER_2"/>
    <property type="match status" value="2"/>
</dbReference>
<feature type="transmembrane region" description="Helical" evidence="10">
    <location>
        <begin position="814"/>
        <end position="834"/>
    </location>
</feature>
<evidence type="ECO:0000256" key="10">
    <source>
        <dbReference type="SAM" id="Phobius"/>
    </source>
</evidence>
<feature type="domain" description="ABC transporter" evidence="11">
    <location>
        <begin position="1094"/>
        <end position="1328"/>
    </location>
</feature>
<evidence type="ECO:0000256" key="8">
    <source>
        <dbReference type="ARBA" id="ARBA00023136"/>
    </source>
</evidence>
<feature type="region of interest" description="Disordered" evidence="9">
    <location>
        <begin position="1"/>
        <end position="22"/>
    </location>
</feature>
<feature type="transmembrane region" description="Helical" evidence="10">
    <location>
        <begin position="1002"/>
        <end position="1021"/>
    </location>
</feature>
<keyword evidence="7 10" id="KW-1133">Transmembrane helix</keyword>
<dbReference type="PANTHER" id="PTHR24223">
    <property type="entry name" value="ATP-BINDING CASSETTE SUB-FAMILY C"/>
    <property type="match status" value="1"/>
</dbReference>
<dbReference type="InterPro" id="IPR017871">
    <property type="entry name" value="ABC_transporter-like_CS"/>
</dbReference>
<evidence type="ECO:0000256" key="3">
    <source>
        <dbReference type="ARBA" id="ARBA00022448"/>
    </source>
</evidence>
<evidence type="ECO:0000259" key="12">
    <source>
        <dbReference type="PROSITE" id="PS50929"/>
    </source>
</evidence>
<evidence type="ECO:0000256" key="1">
    <source>
        <dbReference type="ARBA" id="ARBA00004141"/>
    </source>
</evidence>
<dbReference type="InterPro" id="IPR011527">
    <property type="entry name" value="ABC1_TM_dom"/>
</dbReference>
<keyword evidence="5" id="KW-0547">Nucleotide-binding</keyword>
<feature type="transmembrane region" description="Helical" evidence="10">
    <location>
        <begin position="339"/>
        <end position="369"/>
    </location>
</feature>
<dbReference type="Gene3D" id="3.40.50.300">
    <property type="entry name" value="P-loop containing nucleotide triphosphate hydrolases"/>
    <property type="match status" value="2"/>
</dbReference>
<dbReference type="SMART" id="SM00382">
    <property type="entry name" value="AAA"/>
    <property type="match status" value="2"/>
</dbReference>
<dbReference type="GO" id="GO:0016887">
    <property type="term" value="F:ATP hydrolysis activity"/>
    <property type="evidence" value="ECO:0007669"/>
    <property type="project" value="InterPro"/>
</dbReference>
<dbReference type="Pfam" id="PF00005">
    <property type="entry name" value="ABC_tran"/>
    <property type="match status" value="2"/>
</dbReference>
<dbReference type="InterPro" id="IPR003593">
    <property type="entry name" value="AAA+_ATPase"/>
</dbReference>
<dbReference type="Pfam" id="PF00664">
    <property type="entry name" value="ABC_membrane"/>
    <property type="match status" value="2"/>
</dbReference>
<dbReference type="CDD" id="cd03244">
    <property type="entry name" value="ABCC_MRP_domain2"/>
    <property type="match status" value="1"/>
</dbReference>
<dbReference type="EMBL" id="CAMPGE010005409">
    <property type="protein sequence ID" value="CAI2364263.1"/>
    <property type="molecule type" value="Genomic_DNA"/>
</dbReference>
<dbReference type="GO" id="GO:0016020">
    <property type="term" value="C:membrane"/>
    <property type="evidence" value="ECO:0007669"/>
    <property type="project" value="UniProtKB-SubCell"/>
</dbReference>
<feature type="transmembrane region" description="Helical" evidence="10">
    <location>
        <begin position="897"/>
        <end position="928"/>
    </location>
</feature>
<dbReference type="InterPro" id="IPR050173">
    <property type="entry name" value="ABC_transporter_C-like"/>
</dbReference>
<evidence type="ECO:0000313" key="13">
    <source>
        <dbReference type="EMBL" id="CAI2364263.1"/>
    </source>
</evidence>
<dbReference type="InterPro" id="IPR027417">
    <property type="entry name" value="P-loop_NTPase"/>
</dbReference>
<dbReference type="GO" id="GO:0140359">
    <property type="term" value="F:ABC-type transporter activity"/>
    <property type="evidence" value="ECO:0007669"/>
    <property type="project" value="InterPro"/>
</dbReference>
<dbReference type="PANTHER" id="PTHR24223:SF456">
    <property type="entry name" value="MULTIDRUG RESISTANCE-ASSOCIATED PROTEIN LETHAL(2)03659"/>
    <property type="match status" value="1"/>
</dbReference>
<feature type="compositionally biased region" description="Basic and acidic residues" evidence="9">
    <location>
        <begin position="1"/>
        <end position="11"/>
    </location>
</feature>
<reference evidence="13" key="1">
    <citation type="submission" date="2023-07" db="EMBL/GenBank/DDBJ databases">
        <authorList>
            <consortium name="AG Swart"/>
            <person name="Singh M."/>
            <person name="Singh A."/>
            <person name="Seah K."/>
            <person name="Emmerich C."/>
        </authorList>
    </citation>
    <scope>NUCLEOTIDE SEQUENCE</scope>
    <source>
        <strain evidence="13">DP1</strain>
    </source>
</reference>
<evidence type="ECO:0000259" key="11">
    <source>
        <dbReference type="PROSITE" id="PS50893"/>
    </source>
</evidence>
<feature type="transmembrane region" description="Helical" evidence="10">
    <location>
        <begin position="1027"/>
        <end position="1047"/>
    </location>
</feature>
<dbReference type="FunFam" id="3.40.50.300:FF:000838">
    <property type="entry name" value="ABC multidrug transporter (Eurofung)"/>
    <property type="match status" value="1"/>
</dbReference>
<feature type="transmembrane region" description="Helical" evidence="10">
    <location>
        <begin position="109"/>
        <end position="134"/>
    </location>
</feature>
<feature type="transmembrane region" description="Helical" evidence="10">
    <location>
        <begin position="146"/>
        <end position="164"/>
    </location>
</feature>
<feature type="domain" description="ABC transmembrane type-1" evidence="12">
    <location>
        <begin position="770"/>
        <end position="1055"/>
    </location>
</feature>
<dbReference type="Gene3D" id="1.20.1560.10">
    <property type="entry name" value="ABC transporter type 1, transmembrane domain"/>
    <property type="match status" value="2"/>
</dbReference>
<dbReference type="GO" id="GO:0005524">
    <property type="term" value="F:ATP binding"/>
    <property type="evidence" value="ECO:0007669"/>
    <property type="project" value="UniProtKB-KW"/>
</dbReference>
<keyword evidence="4 10" id="KW-0812">Transmembrane</keyword>
<proteinExistence type="inferred from homology"/>
<keyword evidence="6" id="KW-0067">ATP-binding</keyword>
<dbReference type="SUPFAM" id="SSF52540">
    <property type="entry name" value="P-loop containing nucleoside triphosphate hydrolases"/>
    <property type="match status" value="2"/>
</dbReference>
<feature type="transmembrane region" description="Helical" evidence="10">
    <location>
        <begin position="250"/>
        <end position="274"/>
    </location>
</feature>
<keyword evidence="8 10" id="KW-0472">Membrane</keyword>